<feature type="transmembrane region" description="Helical" evidence="2">
    <location>
        <begin position="13"/>
        <end position="35"/>
    </location>
</feature>
<feature type="compositionally biased region" description="Pro residues" evidence="1">
    <location>
        <begin position="138"/>
        <end position="152"/>
    </location>
</feature>
<feature type="region of interest" description="Disordered" evidence="1">
    <location>
        <begin position="131"/>
        <end position="198"/>
    </location>
</feature>
<feature type="compositionally biased region" description="Polar residues" evidence="1">
    <location>
        <begin position="178"/>
        <end position="198"/>
    </location>
</feature>
<evidence type="ECO:0000313" key="3">
    <source>
        <dbReference type="EMBL" id="KAK8237878.1"/>
    </source>
</evidence>
<feature type="compositionally biased region" description="Low complexity" evidence="1">
    <location>
        <begin position="264"/>
        <end position="276"/>
    </location>
</feature>
<organism evidence="3 4">
    <name type="scientific">Phyllosticta capitalensis</name>
    <dbReference type="NCBI Taxonomy" id="121624"/>
    <lineage>
        <taxon>Eukaryota</taxon>
        <taxon>Fungi</taxon>
        <taxon>Dikarya</taxon>
        <taxon>Ascomycota</taxon>
        <taxon>Pezizomycotina</taxon>
        <taxon>Dothideomycetes</taxon>
        <taxon>Dothideomycetes incertae sedis</taxon>
        <taxon>Botryosphaeriales</taxon>
        <taxon>Phyllostictaceae</taxon>
        <taxon>Phyllosticta</taxon>
    </lineage>
</organism>
<evidence type="ECO:0000256" key="1">
    <source>
        <dbReference type="SAM" id="MobiDB-lite"/>
    </source>
</evidence>
<keyword evidence="4" id="KW-1185">Reference proteome</keyword>
<evidence type="ECO:0000256" key="2">
    <source>
        <dbReference type="SAM" id="Phobius"/>
    </source>
</evidence>
<proteinExistence type="predicted"/>
<feature type="compositionally biased region" description="Basic residues" evidence="1">
    <location>
        <begin position="277"/>
        <end position="302"/>
    </location>
</feature>
<dbReference type="EMBL" id="JBBWRZ010000004">
    <property type="protein sequence ID" value="KAK8237878.1"/>
    <property type="molecule type" value="Genomic_DNA"/>
</dbReference>
<dbReference type="Proteomes" id="UP001492380">
    <property type="component" value="Unassembled WGS sequence"/>
</dbReference>
<protein>
    <submittedName>
        <fullName evidence="3">Uncharacterized protein</fullName>
    </submittedName>
</protein>
<feature type="region of interest" description="Disordered" evidence="1">
    <location>
        <begin position="250"/>
        <end position="302"/>
    </location>
</feature>
<keyword evidence="2" id="KW-0812">Transmembrane</keyword>
<keyword evidence="2" id="KW-1133">Transmembrane helix</keyword>
<keyword evidence="2" id="KW-0472">Membrane</keyword>
<reference evidence="3 4" key="1">
    <citation type="submission" date="2024-04" db="EMBL/GenBank/DDBJ databases">
        <title>Phyllosticta paracitricarpa is synonymous to the EU quarantine fungus P. citricarpa based on phylogenomic analyses.</title>
        <authorList>
            <consortium name="Lawrence Berkeley National Laboratory"/>
            <person name="Van Ingen-Buijs V.A."/>
            <person name="Van Westerhoven A.C."/>
            <person name="Haridas S."/>
            <person name="Skiadas P."/>
            <person name="Martin F."/>
            <person name="Groenewald J.Z."/>
            <person name="Crous P.W."/>
            <person name="Seidl M.F."/>
        </authorList>
    </citation>
    <scope>NUCLEOTIDE SEQUENCE [LARGE SCALE GENOMIC DNA]</scope>
    <source>
        <strain evidence="3 4">CBS 123374</strain>
    </source>
</reference>
<evidence type="ECO:0000313" key="4">
    <source>
        <dbReference type="Proteomes" id="UP001492380"/>
    </source>
</evidence>
<sequence length="336" mass="36293">MVMADKEFNLQEYISMGFYCLVGTGVIVHWIHVWLGKPDYRVRQLEARLRSLEEGDRIRDVRRTFEADKFALASLGGYPQSVSSSRRGSTTACNTVNGNNSTFAGCNESLFQATPSKRLRADSYFTAQPLENVSPHDCSPPPFVFPKPPPAGRPSQPASPVSPTAGPPGQALSCPETPHNNGGNGSTAHVLQGSFPLSKSTNDVLDARMSSVRRRSDASANILTSTNNNNNPQQQQNLVLDTAAATQLSPGVGLRSPLSPPSRPLSSNNTNNSRATSRSRSHSSFRSHSHQRHGGHQPHRYGFHYPHLPHLPPVNSGAENRVGHIAGMVGPGPLSD</sequence>
<accession>A0ABR1YTL0</accession>
<name>A0ABR1YTL0_9PEZI</name>
<comment type="caution">
    <text evidence="3">The sequence shown here is derived from an EMBL/GenBank/DDBJ whole genome shotgun (WGS) entry which is preliminary data.</text>
</comment>
<gene>
    <name evidence="3" type="ORF">HDK90DRAFT_206748</name>
</gene>